<dbReference type="OrthoDB" id="10507295at2759"/>
<reference evidence="1" key="1">
    <citation type="submission" date="2021-06" db="EMBL/GenBank/DDBJ databases">
        <authorList>
            <person name="Kallberg Y."/>
            <person name="Tangrot J."/>
            <person name="Rosling A."/>
        </authorList>
    </citation>
    <scope>NUCLEOTIDE SEQUENCE</scope>
    <source>
        <strain evidence="1">FL966</strain>
    </source>
</reference>
<name>A0A9N9CKJ4_9GLOM</name>
<dbReference type="EMBL" id="CAJVQA010004709">
    <property type="protein sequence ID" value="CAG8604694.1"/>
    <property type="molecule type" value="Genomic_DNA"/>
</dbReference>
<keyword evidence="2" id="KW-1185">Reference proteome</keyword>
<gene>
    <name evidence="1" type="ORF">CPELLU_LOCUS7162</name>
</gene>
<protein>
    <submittedName>
        <fullName evidence="1">5610_t:CDS:1</fullName>
    </submittedName>
</protein>
<sequence>MDSLTSSYLDLDKAILEYTINFYDFDEFIDQAETKCERDVKLRKDWNLKKIDESLRSKRNITVIDALTTTSVKSKAWPNKWKAYLLTWRRMEGSLNDSNIWSWNLNSISLAGCSGDEYTVKKSTIFLKDRYTHLTAAQKNVDPTLIDSQKE</sequence>
<evidence type="ECO:0000313" key="2">
    <source>
        <dbReference type="Proteomes" id="UP000789759"/>
    </source>
</evidence>
<dbReference type="AlphaFoldDB" id="A0A9N9CKJ4"/>
<dbReference type="Proteomes" id="UP000789759">
    <property type="component" value="Unassembled WGS sequence"/>
</dbReference>
<proteinExistence type="predicted"/>
<accession>A0A9N9CKJ4</accession>
<organism evidence="1 2">
    <name type="scientific">Cetraspora pellucida</name>
    <dbReference type="NCBI Taxonomy" id="1433469"/>
    <lineage>
        <taxon>Eukaryota</taxon>
        <taxon>Fungi</taxon>
        <taxon>Fungi incertae sedis</taxon>
        <taxon>Mucoromycota</taxon>
        <taxon>Glomeromycotina</taxon>
        <taxon>Glomeromycetes</taxon>
        <taxon>Diversisporales</taxon>
        <taxon>Gigasporaceae</taxon>
        <taxon>Cetraspora</taxon>
    </lineage>
</organism>
<comment type="caution">
    <text evidence="1">The sequence shown here is derived from an EMBL/GenBank/DDBJ whole genome shotgun (WGS) entry which is preliminary data.</text>
</comment>
<evidence type="ECO:0000313" key="1">
    <source>
        <dbReference type="EMBL" id="CAG8604694.1"/>
    </source>
</evidence>